<feature type="chain" id="PRO_5045201731" evidence="2">
    <location>
        <begin position="23"/>
        <end position="70"/>
    </location>
</feature>
<feature type="compositionally biased region" description="Polar residues" evidence="1">
    <location>
        <begin position="61"/>
        <end position="70"/>
    </location>
</feature>
<keyword evidence="4" id="KW-1185">Reference proteome</keyword>
<feature type="signal peptide" evidence="2">
    <location>
        <begin position="1"/>
        <end position="22"/>
    </location>
</feature>
<name>A0ABR2HPH8_9PEZI</name>
<evidence type="ECO:0000313" key="4">
    <source>
        <dbReference type="Proteomes" id="UP001390339"/>
    </source>
</evidence>
<accession>A0ABR2HPH8</accession>
<reference evidence="3 4" key="1">
    <citation type="journal article" date="2024" name="IMA Fungus">
        <title>Apiospora arundinis, a panoply of carbohydrate-active enzymes and secondary metabolites.</title>
        <authorList>
            <person name="Sorensen T."/>
            <person name="Petersen C."/>
            <person name="Muurmann A.T."/>
            <person name="Christiansen J.V."/>
            <person name="Brundto M.L."/>
            <person name="Overgaard C.K."/>
            <person name="Boysen A.T."/>
            <person name="Wollenberg R.D."/>
            <person name="Larsen T.O."/>
            <person name="Sorensen J.L."/>
            <person name="Nielsen K.L."/>
            <person name="Sondergaard T.E."/>
        </authorList>
    </citation>
    <scope>NUCLEOTIDE SEQUENCE [LARGE SCALE GENOMIC DNA]</scope>
    <source>
        <strain evidence="3 4">AAU 773</strain>
    </source>
</reference>
<evidence type="ECO:0000256" key="1">
    <source>
        <dbReference type="SAM" id="MobiDB-lite"/>
    </source>
</evidence>
<protein>
    <submittedName>
        <fullName evidence="3">Uncharacterized protein</fullName>
    </submittedName>
</protein>
<evidence type="ECO:0000313" key="3">
    <source>
        <dbReference type="EMBL" id="KAK8850964.1"/>
    </source>
</evidence>
<evidence type="ECO:0000256" key="2">
    <source>
        <dbReference type="SAM" id="SignalP"/>
    </source>
</evidence>
<organism evidence="3 4">
    <name type="scientific">Apiospora arundinis</name>
    <dbReference type="NCBI Taxonomy" id="335852"/>
    <lineage>
        <taxon>Eukaryota</taxon>
        <taxon>Fungi</taxon>
        <taxon>Dikarya</taxon>
        <taxon>Ascomycota</taxon>
        <taxon>Pezizomycotina</taxon>
        <taxon>Sordariomycetes</taxon>
        <taxon>Xylariomycetidae</taxon>
        <taxon>Amphisphaeriales</taxon>
        <taxon>Apiosporaceae</taxon>
        <taxon>Apiospora</taxon>
    </lineage>
</organism>
<proteinExistence type="predicted"/>
<keyword evidence="2" id="KW-0732">Signal</keyword>
<comment type="caution">
    <text evidence="3">The sequence shown here is derived from an EMBL/GenBank/DDBJ whole genome shotgun (WGS) entry which is preliminary data.</text>
</comment>
<dbReference type="EMBL" id="JAPCWZ010000009">
    <property type="protein sequence ID" value="KAK8850964.1"/>
    <property type="molecule type" value="Genomic_DNA"/>
</dbReference>
<dbReference type="Proteomes" id="UP001390339">
    <property type="component" value="Unassembled WGS sequence"/>
</dbReference>
<feature type="region of interest" description="Disordered" evidence="1">
    <location>
        <begin position="24"/>
        <end position="70"/>
    </location>
</feature>
<gene>
    <name evidence="3" type="ORF">PGQ11_013443</name>
</gene>
<sequence length="70" mass="7361">MKLPLPCLFLAAFGLALPTASKEGTTTSPAVWDDGFSSTATNGLQRKRETGNSIWGDGFSSIATNNGQKK</sequence>